<organism evidence="2 3">
    <name type="scientific">Brassica cretica</name>
    <name type="common">Mustard</name>
    <dbReference type="NCBI Taxonomy" id="69181"/>
    <lineage>
        <taxon>Eukaryota</taxon>
        <taxon>Viridiplantae</taxon>
        <taxon>Streptophyta</taxon>
        <taxon>Embryophyta</taxon>
        <taxon>Tracheophyta</taxon>
        <taxon>Spermatophyta</taxon>
        <taxon>Magnoliopsida</taxon>
        <taxon>eudicotyledons</taxon>
        <taxon>Gunneridae</taxon>
        <taxon>Pentapetalae</taxon>
        <taxon>rosids</taxon>
        <taxon>malvids</taxon>
        <taxon>Brassicales</taxon>
        <taxon>Brassicaceae</taxon>
        <taxon>Brassiceae</taxon>
        <taxon>Brassica</taxon>
    </lineage>
</organism>
<sequence>MRRIHRRYEPSPFMEFHEARASDGKRTGLDTLVVHAVNDECSPLVYSDLGGEQRKVAESNGAYSAERNGGSSRERRRK</sequence>
<evidence type="ECO:0000313" key="2">
    <source>
        <dbReference type="EMBL" id="KAF3512911.1"/>
    </source>
</evidence>
<protein>
    <submittedName>
        <fullName evidence="2">Uncharacterized protein</fullName>
    </submittedName>
</protein>
<proteinExistence type="predicted"/>
<comment type="caution">
    <text evidence="2">The sequence shown here is derived from an EMBL/GenBank/DDBJ whole genome shotgun (WGS) entry which is preliminary data.</text>
</comment>
<dbReference type="AlphaFoldDB" id="A0A8S9PFG6"/>
<accession>A0A8S9PFG6</accession>
<evidence type="ECO:0000313" key="3">
    <source>
        <dbReference type="Proteomes" id="UP000712600"/>
    </source>
</evidence>
<dbReference type="EMBL" id="QGKX02001521">
    <property type="protein sequence ID" value="KAF3512911.1"/>
    <property type="molecule type" value="Genomic_DNA"/>
</dbReference>
<feature type="region of interest" description="Disordered" evidence="1">
    <location>
        <begin position="55"/>
        <end position="78"/>
    </location>
</feature>
<evidence type="ECO:0000256" key="1">
    <source>
        <dbReference type="SAM" id="MobiDB-lite"/>
    </source>
</evidence>
<dbReference type="Proteomes" id="UP000712600">
    <property type="component" value="Unassembled WGS sequence"/>
</dbReference>
<reference evidence="2" key="1">
    <citation type="submission" date="2019-12" db="EMBL/GenBank/DDBJ databases">
        <title>Genome sequencing and annotation of Brassica cretica.</title>
        <authorList>
            <person name="Studholme D.J."/>
            <person name="Sarris P."/>
        </authorList>
    </citation>
    <scope>NUCLEOTIDE SEQUENCE</scope>
    <source>
        <strain evidence="2">PFS-109/04</strain>
        <tissue evidence="2">Leaf</tissue>
    </source>
</reference>
<gene>
    <name evidence="2" type="ORF">F2Q69_00007437</name>
</gene>
<name>A0A8S9PFG6_BRACR</name>